<evidence type="ECO:0000256" key="6">
    <source>
        <dbReference type="ARBA" id="ARBA00022833"/>
    </source>
</evidence>
<sequence length="415" mass="46198">MGRGLLIFAVLVTGGLTLILGRPASSQRQMPELTPIVVSGRDADAVVGADTLRRGEVLAQVLTRQALTGNEIAGAVDALREYVNPRLLRAGVEVQVTRTVWDSVLDVTVRVDPDNQVRIYRSEFGWRADLVALPVVVDTIVLAGAINSSLYNSILALDAGSLSLQERIEQIMWGIYRPFQWTIDFGIDLRRGDSYKAVYERHVRPDGTVRPGRVLAVEFTNRGTAYRAFWFDDRGEYFADDGSSMRKVFLKAPVDFRRISSRFNRNRYHPKLGIYRAHLGVDYAANSGTRVSATADGTVTRAGWWGGYGRIVEIRHVNGYRTRYAHMSFIAKGIRPGIRVRQGQLIGHVGSSGLATGPHLHYEMLRNGKQVNPKGVNMPSGVPISDSDMPEYRRIRDRLIRLLNRAGRPGLVSVD</sequence>
<evidence type="ECO:0000256" key="5">
    <source>
        <dbReference type="ARBA" id="ARBA00022801"/>
    </source>
</evidence>
<keyword evidence="7" id="KW-0482">Metalloprotease</keyword>
<name>A0AAE4Z688_9BACT</name>
<keyword evidence="5" id="KW-0378">Hydrolase</keyword>
<gene>
    <name evidence="10" type="ORF">GWO12_05520</name>
</gene>
<feature type="domain" description="Csd3-like second N-terminal" evidence="9">
    <location>
        <begin position="140"/>
        <end position="264"/>
    </location>
</feature>
<dbReference type="InterPro" id="IPR011055">
    <property type="entry name" value="Dup_hybrid_motif"/>
</dbReference>
<comment type="cofactor">
    <cofactor evidence="1">
        <name>Zn(2+)</name>
        <dbReference type="ChEBI" id="CHEBI:29105"/>
    </cofactor>
</comment>
<evidence type="ECO:0000259" key="8">
    <source>
        <dbReference type="Pfam" id="PF01551"/>
    </source>
</evidence>
<dbReference type="GO" id="GO:0004222">
    <property type="term" value="F:metalloendopeptidase activity"/>
    <property type="evidence" value="ECO:0007669"/>
    <property type="project" value="TreeGrafter"/>
</dbReference>
<comment type="caution">
    <text evidence="10">The sequence shown here is derived from an EMBL/GenBank/DDBJ whole genome shotgun (WGS) entry which is preliminary data.</text>
</comment>
<dbReference type="CDD" id="cd12797">
    <property type="entry name" value="M23_peptidase"/>
    <property type="match status" value="1"/>
</dbReference>
<dbReference type="Pfam" id="PF19425">
    <property type="entry name" value="Csd3_N2"/>
    <property type="match status" value="1"/>
</dbReference>
<evidence type="ECO:0000313" key="10">
    <source>
        <dbReference type="EMBL" id="NIR74555.1"/>
    </source>
</evidence>
<dbReference type="Gene3D" id="3.10.450.350">
    <property type="match status" value="1"/>
</dbReference>
<dbReference type="Pfam" id="PF01551">
    <property type="entry name" value="Peptidase_M23"/>
    <property type="match status" value="1"/>
</dbReference>
<reference evidence="10 11" key="1">
    <citation type="submission" date="2020-01" db="EMBL/GenBank/DDBJ databases">
        <title>Genomes assembled from Gulf of Kutch pelagic sediment metagenomes.</title>
        <authorList>
            <person name="Chandrashekar M."/>
            <person name="Mahajan M.S."/>
            <person name="Dave K.J."/>
            <person name="Vatsa P."/>
            <person name="Nathani N.M."/>
        </authorList>
    </citation>
    <scope>NUCLEOTIDE SEQUENCE [LARGE SCALE GENOMIC DNA]</scope>
    <source>
        <strain evidence="10">KS3-K002</strain>
    </source>
</reference>
<keyword evidence="4" id="KW-0479">Metal-binding</keyword>
<evidence type="ECO:0000259" key="9">
    <source>
        <dbReference type="Pfam" id="PF19425"/>
    </source>
</evidence>
<dbReference type="GO" id="GO:0046872">
    <property type="term" value="F:metal ion binding"/>
    <property type="evidence" value="ECO:0007669"/>
    <property type="project" value="UniProtKB-KW"/>
</dbReference>
<dbReference type="PANTHER" id="PTHR21666">
    <property type="entry name" value="PEPTIDASE-RELATED"/>
    <property type="match status" value="1"/>
</dbReference>
<evidence type="ECO:0000256" key="1">
    <source>
        <dbReference type="ARBA" id="ARBA00001947"/>
    </source>
</evidence>
<proteinExistence type="predicted"/>
<evidence type="ECO:0000256" key="4">
    <source>
        <dbReference type="ARBA" id="ARBA00022723"/>
    </source>
</evidence>
<protein>
    <submittedName>
        <fullName evidence="10">M23 family metallopeptidase</fullName>
    </submittedName>
</protein>
<accession>A0AAE4Z688</accession>
<keyword evidence="6" id="KW-0862">Zinc</keyword>
<comment type="subcellular location">
    <subcellularLocation>
        <location evidence="2">Cell envelope</location>
    </subcellularLocation>
</comment>
<dbReference type="InterPro" id="IPR050570">
    <property type="entry name" value="Cell_wall_metabolism_enzyme"/>
</dbReference>
<dbReference type="EMBL" id="JAACAK010000046">
    <property type="protein sequence ID" value="NIR74555.1"/>
    <property type="molecule type" value="Genomic_DNA"/>
</dbReference>
<dbReference type="Proteomes" id="UP000702544">
    <property type="component" value="Unassembled WGS sequence"/>
</dbReference>
<evidence type="ECO:0000256" key="7">
    <source>
        <dbReference type="ARBA" id="ARBA00023049"/>
    </source>
</evidence>
<dbReference type="SUPFAM" id="SSF51261">
    <property type="entry name" value="Duplicated hybrid motif"/>
    <property type="match status" value="1"/>
</dbReference>
<dbReference type="InterPro" id="IPR016047">
    <property type="entry name" value="M23ase_b-sheet_dom"/>
</dbReference>
<dbReference type="AlphaFoldDB" id="A0AAE4Z688"/>
<keyword evidence="3" id="KW-0645">Protease</keyword>
<organism evidence="10 11">
    <name type="scientific">Candidatus Kutchimonas denitrificans</name>
    <dbReference type="NCBI Taxonomy" id="3056748"/>
    <lineage>
        <taxon>Bacteria</taxon>
        <taxon>Pseudomonadati</taxon>
        <taxon>Gemmatimonadota</taxon>
        <taxon>Gemmatimonadia</taxon>
        <taxon>Candidatus Palauibacterales</taxon>
        <taxon>Candidatus Palauibacteraceae</taxon>
        <taxon>Candidatus Kutchimonas</taxon>
    </lineage>
</organism>
<dbReference type="InterPro" id="IPR045834">
    <property type="entry name" value="Csd3_N2"/>
</dbReference>
<evidence type="ECO:0000256" key="2">
    <source>
        <dbReference type="ARBA" id="ARBA00004196"/>
    </source>
</evidence>
<evidence type="ECO:0000256" key="3">
    <source>
        <dbReference type="ARBA" id="ARBA00022670"/>
    </source>
</evidence>
<dbReference type="GO" id="GO:0006508">
    <property type="term" value="P:proteolysis"/>
    <property type="evidence" value="ECO:0007669"/>
    <property type="project" value="UniProtKB-KW"/>
</dbReference>
<feature type="domain" description="M23ase beta-sheet core" evidence="8">
    <location>
        <begin position="277"/>
        <end position="373"/>
    </location>
</feature>
<dbReference type="GO" id="GO:0030313">
    <property type="term" value="C:cell envelope"/>
    <property type="evidence" value="ECO:0007669"/>
    <property type="project" value="UniProtKB-SubCell"/>
</dbReference>
<dbReference type="Gene3D" id="2.70.70.10">
    <property type="entry name" value="Glucose Permease (Domain IIA)"/>
    <property type="match status" value="1"/>
</dbReference>
<dbReference type="PANTHER" id="PTHR21666:SF288">
    <property type="entry name" value="CELL DIVISION PROTEIN YTFB"/>
    <property type="match status" value="1"/>
</dbReference>
<evidence type="ECO:0000313" key="11">
    <source>
        <dbReference type="Proteomes" id="UP000702544"/>
    </source>
</evidence>